<keyword evidence="6" id="KW-1185">Reference proteome</keyword>
<feature type="compositionally biased region" description="Polar residues" evidence="3">
    <location>
        <begin position="789"/>
        <end position="799"/>
    </location>
</feature>
<gene>
    <name evidence="5" type="ORF">C8Q71DRAFT_703659</name>
</gene>
<feature type="domain" description="Muskelin N-terminal" evidence="4">
    <location>
        <begin position="12"/>
        <end position="204"/>
    </location>
</feature>
<feature type="compositionally biased region" description="Low complexity" evidence="3">
    <location>
        <begin position="749"/>
        <end position="761"/>
    </location>
</feature>
<dbReference type="Proteomes" id="UP000814176">
    <property type="component" value="Unassembled WGS sequence"/>
</dbReference>
<organism evidence="5 6">
    <name type="scientific">Rhodofomes roseus</name>
    <dbReference type="NCBI Taxonomy" id="34475"/>
    <lineage>
        <taxon>Eukaryota</taxon>
        <taxon>Fungi</taxon>
        <taxon>Dikarya</taxon>
        <taxon>Basidiomycota</taxon>
        <taxon>Agaricomycotina</taxon>
        <taxon>Agaricomycetes</taxon>
        <taxon>Polyporales</taxon>
        <taxon>Rhodofomes</taxon>
    </lineage>
</organism>
<evidence type="ECO:0000256" key="1">
    <source>
        <dbReference type="ARBA" id="ARBA00022441"/>
    </source>
</evidence>
<feature type="region of interest" description="Disordered" evidence="3">
    <location>
        <begin position="645"/>
        <end position="664"/>
    </location>
</feature>
<dbReference type="Pfam" id="PF06588">
    <property type="entry name" value="Muskelin_N"/>
    <property type="match status" value="1"/>
</dbReference>
<dbReference type="PANTHER" id="PTHR15526:SF5">
    <property type="entry name" value="MUSKELIN"/>
    <property type="match status" value="1"/>
</dbReference>
<comment type="caution">
    <text evidence="5">The sequence shown here is derived from an EMBL/GenBank/DDBJ whole genome shotgun (WGS) entry which is preliminary data.</text>
</comment>
<feature type="compositionally biased region" description="Basic and acidic residues" evidence="3">
    <location>
        <begin position="645"/>
        <end position="659"/>
    </location>
</feature>
<dbReference type="EMBL" id="JADCUA010000006">
    <property type="protein sequence ID" value="KAH9839148.1"/>
    <property type="molecule type" value="Genomic_DNA"/>
</dbReference>
<evidence type="ECO:0000313" key="5">
    <source>
        <dbReference type="EMBL" id="KAH9839148.1"/>
    </source>
</evidence>
<dbReference type="PANTHER" id="PTHR15526">
    <property type="entry name" value="MUSKELIN"/>
    <property type="match status" value="1"/>
</dbReference>
<evidence type="ECO:0000256" key="3">
    <source>
        <dbReference type="SAM" id="MobiDB-lite"/>
    </source>
</evidence>
<evidence type="ECO:0000259" key="4">
    <source>
        <dbReference type="Pfam" id="PF06588"/>
    </source>
</evidence>
<dbReference type="InterPro" id="IPR006652">
    <property type="entry name" value="Kelch_1"/>
</dbReference>
<keyword evidence="2" id="KW-0677">Repeat</keyword>
<dbReference type="RefSeq" id="XP_047780903.1">
    <property type="nucleotide sequence ID" value="XM_047920331.1"/>
</dbReference>
<keyword evidence="1" id="KW-0880">Kelch repeat</keyword>
<dbReference type="InterPro" id="IPR015915">
    <property type="entry name" value="Kelch-typ_b-propeller"/>
</dbReference>
<dbReference type="SUPFAM" id="SSF49785">
    <property type="entry name" value="Galactose-binding domain-like"/>
    <property type="match status" value="1"/>
</dbReference>
<dbReference type="Gene3D" id="2.120.10.80">
    <property type="entry name" value="Kelch-type beta propeller"/>
    <property type="match status" value="2"/>
</dbReference>
<evidence type="ECO:0000256" key="2">
    <source>
        <dbReference type="ARBA" id="ARBA00022737"/>
    </source>
</evidence>
<dbReference type="GeneID" id="72001063"/>
<feature type="compositionally biased region" description="Low complexity" evidence="3">
    <location>
        <begin position="355"/>
        <end position="375"/>
    </location>
</feature>
<dbReference type="Pfam" id="PF01344">
    <property type="entry name" value="Kelch_1"/>
    <property type="match status" value="1"/>
</dbReference>
<sequence>MSTTDEPPTVPLRYHIAGGSEHSGKYVAENILEDNPLDQTSRWSGAYQSPNVKQWMLLRLQDVAVLKSITFGKVPHPCNMKEFKVYVGMSEDNMTEVLHAGLRNDSGKETFSIRHSNNAGVCFPTRYVKVMPLSAHGQSFHTSIWHIALAGITDSAFVERVREQHNEYREASVLRYVLKHLRQRRFLTPFADILSRSSLQFEHPTISTMYDSLVLKGDWADAEECIRKASSAGMFDGYRFSCQPQARWTRLHGADADGDVPRRRGGHAMCMDEQNGLIYLLGGWDGLQNLDDLWVYDVRKDTWRMLSMATSREKNGPGPRACHKMVFDPKTGAIYVLGRLGEGDALDHSDARGDTSSTANAAASSTSPSGRPSSGVAASAETTRQGNVTPLPWTAYCSEFYRYHTRGLDEEKWDLLSFDTSTSGGPPLIFDHQMVLDCEAQIIYVSGGRVADGDWELTKYSGLYAYDIRTGSWQLLQTCDANGPNTAITARFGHSMVLEPETRTLLIFGGQRDERYLSDMFAYHIPTGTVTELFPNFTTAGGPDACFTQRAVIDPELREIYLFCGLTRGQHGSLTVLETESPYWIYRYERPDRPGTWTTILPTDASHSTETETGSPQPRYAHQVVYDASSKIVYMHGGNSGIIKDDGSGGLHAEAESGRGRSVLDGQDASKEHRLDDFWKMTLERQVWKDIVRRAIYEIRQQQFRELCEDAPAIKALGFLQAEVSSVVNHDNAEEAEVFRVLLSHLLSLPPGGTSSTPSTSEAKDEDKDTPMRSPESTPLPSQDEEMTDSAQAETQTTKRVPVTYDQDPLEETIQSGSQPTPARFKQRTEVYERLLVFVNADAKQPDRSLVDLINTDGVE</sequence>
<protein>
    <submittedName>
        <fullName evidence="5">Muskelin N-terminus-domain-containing protein</fullName>
    </submittedName>
</protein>
<feature type="compositionally biased region" description="Basic and acidic residues" evidence="3">
    <location>
        <begin position="762"/>
        <end position="771"/>
    </location>
</feature>
<dbReference type="InterPro" id="IPR052456">
    <property type="entry name" value="CTLH_complex_component"/>
</dbReference>
<proteinExistence type="predicted"/>
<reference evidence="5 6" key="1">
    <citation type="journal article" date="2021" name="Environ. Microbiol.">
        <title>Gene family expansions and transcriptome signatures uncover fungal adaptations to wood decay.</title>
        <authorList>
            <person name="Hage H."/>
            <person name="Miyauchi S."/>
            <person name="Viragh M."/>
            <person name="Drula E."/>
            <person name="Min B."/>
            <person name="Chaduli D."/>
            <person name="Navarro D."/>
            <person name="Favel A."/>
            <person name="Norest M."/>
            <person name="Lesage-Meessen L."/>
            <person name="Balint B."/>
            <person name="Merenyi Z."/>
            <person name="de Eugenio L."/>
            <person name="Morin E."/>
            <person name="Martinez A.T."/>
            <person name="Baldrian P."/>
            <person name="Stursova M."/>
            <person name="Martinez M.J."/>
            <person name="Novotny C."/>
            <person name="Magnuson J.K."/>
            <person name="Spatafora J.W."/>
            <person name="Maurice S."/>
            <person name="Pangilinan J."/>
            <person name="Andreopoulos W."/>
            <person name="LaButti K."/>
            <person name="Hundley H."/>
            <person name="Na H."/>
            <person name="Kuo A."/>
            <person name="Barry K."/>
            <person name="Lipzen A."/>
            <person name="Henrissat B."/>
            <person name="Riley R."/>
            <person name="Ahrendt S."/>
            <person name="Nagy L.G."/>
            <person name="Grigoriev I.V."/>
            <person name="Martin F."/>
            <person name="Rosso M.N."/>
        </authorList>
    </citation>
    <scope>NUCLEOTIDE SEQUENCE [LARGE SCALE GENOMIC DNA]</scope>
    <source>
        <strain evidence="5 6">CIRM-BRFM 1785</strain>
    </source>
</reference>
<dbReference type="InterPro" id="IPR008979">
    <property type="entry name" value="Galactose-bd-like_sf"/>
</dbReference>
<feature type="region of interest" description="Disordered" evidence="3">
    <location>
        <begin position="749"/>
        <end position="805"/>
    </location>
</feature>
<evidence type="ECO:0000313" key="6">
    <source>
        <dbReference type="Proteomes" id="UP000814176"/>
    </source>
</evidence>
<dbReference type="Gene3D" id="2.60.120.260">
    <property type="entry name" value="Galactose-binding domain-like"/>
    <property type="match status" value="1"/>
</dbReference>
<dbReference type="InterPro" id="IPR010565">
    <property type="entry name" value="Muskelin_N"/>
</dbReference>
<dbReference type="SUPFAM" id="SSF117281">
    <property type="entry name" value="Kelch motif"/>
    <property type="match status" value="2"/>
</dbReference>
<name>A0ABQ8KLF9_9APHY</name>
<accession>A0ABQ8KLF9</accession>
<feature type="region of interest" description="Disordered" evidence="3">
    <location>
        <begin position="346"/>
        <end position="383"/>
    </location>
</feature>